<dbReference type="GO" id="GO:0016592">
    <property type="term" value="C:mediator complex"/>
    <property type="evidence" value="ECO:0007669"/>
    <property type="project" value="InterPro"/>
</dbReference>
<dbReference type="Pfam" id="PF04934">
    <property type="entry name" value="Med6"/>
    <property type="match status" value="1"/>
</dbReference>
<comment type="subcellular location">
    <subcellularLocation>
        <location evidence="1 6">Nucleus</location>
    </subcellularLocation>
</comment>
<evidence type="ECO:0000313" key="7">
    <source>
        <dbReference type="EMBL" id="VDP92640.1"/>
    </source>
</evidence>
<comment type="subunit">
    <text evidence="6">Component of the Mediator complex.</text>
</comment>
<evidence type="ECO:0000256" key="2">
    <source>
        <dbReference type="ARBA" id="ARBA00007526"/>
    </source>
</evidence>
<dbReference type="InterPro" id="IPR007018">
    <property type="entry name" value="Mediator_Med6"/>
</dbReference>
<evidence type="ECO:0000256" key="3">
    <source>
        <dbReference type="ARBA" id="ARBA00023015"/>
    </source>
</evidence>
<sequence>MSTTIGDANSTDELYSISWSNPAWSHLLSSVNVLDYFCDLSNPFYDRQCNNEVVRMQRLSPEQLLCMTGIEFYLDQAQEPILFVIRKQRRLSSTEVTPLAYYYIINGTVLQAPDLGALLNSRLLTTVNNLTKTLQASQPVLCVLYVSSSRISAVNYRVFFDE</sequence>
<accession>A0A183B833</accession>
<keyword evidence="5 6" id="KW-0539">Nucleus</keyword>
<evidence type="ECO:0000256" key="1">
    <source>
        <dbReference type="ARBA" id="ARBA00004123"/>
    </source>
</evidence>
<evidence type="ECO:0000256" key="4">
    <source>
        <dbReference type="ARBA" id="ARBA00023163"/>
    </source>
</evidence>
<dbReference type="OrthoDB" id="344220at2759"/>
<dbReference type="EMBL" id="UZAN01060342">
    <property type="protein sequence ID" value="VDP92640.1"/>
    <property type="molecule type" value="Genomic_DNA"/>
</dbReference>
<proteinExistence type="inferred from homology"/>
<dbReference type="GO" id="GO:0003712">
    <property type="term" value="F:transcription coregulator activity"/>
    <property type="evidence" value="ECO:0007669"/>
    <property type="project" value="InterPro"/>
</dbReference>
<dbReference type="PANTHER" id="PTHR13104">
    <property type="entry name" value="MED-6-RELATED"/>
    <property type="match status" value="1"/>
</dbReference>
<evidence type="ECO:0000256" key="6">
    <source>
        <dbReference type="RuleBase" id="RU364143"/>
    </source>
</evidence>
<dbReference type="InterPro" id="IPR038566">
    <property type="entry name" value="Mediator_Med6_sf"/>
</dbReference>
<organism evidence="9">
    <name type="scientific">Echinostoma caproni</name>
    <dbReference type="NCBI Taxonomy" id="27848"/>
    <lineage>
        <taxon>Eukaryota</taxon>
        <taxon>Metazoa</taxon>
        <taxon>Spiralia</taxon>
        <taxon>Lophotrochozoa</taxon>
        <taxon>Platyhelminthes</taxon>
        <taxon>Trematoda</taxon>
        <taxon>Digenea</taxon>
        <taxon>Plagiorchiida</taxon>
        <taxon>Echinostomata</taxon>
        <taxon>Echinostomatoidea</taxon>
        <taxon>Echinostomatidae</taxon>
        <taxon>Echinostoma</taxon>
    </lineage>
</organism>
<evidence type="ECO:0000313" key="9">
    <source>
        <dbReference type="WBParaSite" id="ECPE_0001540801-mRNA-1"/>
    </source>
</evidence>
<protein>
    <recommendedName>
        <fullName evidence="6">Mediator of RNA polymerase II transcription subunit 6</fullName>
    </recommendedName>
    <alternativeName>
        <fullName evidence="6">Mediator complex subunit 6</fullName>
    </alternativeName>
</protein>
<dbReference type="WBParaSite" id="ECPE_0001540801-mRNA-1">
    <property type="protein sequence ID" value="ECPE_0001540801-mRNA-1"/>
    <property type="gene ID" value="ECPE_0001540801"/>
</dbReference>
<dbReference type="GO" id="GO:0006357">
    <property type="term" value="P:regulation of transcription by RNA polymerase II"/>
    <property type="evidence" value="ECO:0007669"/>
    <property type="project" value="InterPro"/>
</dbReference>
<reference evidence="7 8" key="2">
    <citation type="submission" date="2018-11" db="EMBL/GenBank/DDBJ databases">
        <authorList>
            <consortium name="Pathogen Informatics"/>
        </authorList>
    </citation>
    <scope>NUCLEOTIDE SEQUENCE [LARGE SCALE GENOMIC DNA]</scope>
    <source>
        <strain evidence="7 8">Egypt</strain>
    </source>
</reference>
<comment type="function">
    <text evidence="6">Component of the Mediator complex, a coactivator involved in the regulated transcription of nearly all RNA polymerase II-dependent genes. Mediator functions as a bridge to convey information from gene-specific regulatory proteins to the basal RNA polymerase II transcription machinery. Mediator is recruited to promoters by direct interactions with regulatory proteins and serves as a scaffold for the assembly of a functional preinitiation complex with RNA polymerase II and the general transcription factors.</text>
</comment>
<comment type="similarity">
    <text evidence="2 6">Belongs to the Mediator complex subunit 6 family.</text>
</comment>
<dbReference type="Gene3D" id="3.10.450.580">
    <property type="entry name" value="Mediator complex, subunit Med6"/>
    <property type="match status" value="1"/>
</dbReference>
<dbReference type="Proteomes" id="UP000272942">
    <property type="component" value="Unassembled WGS sequence"/>
</dbReference>
<name>A0A183B833_9TREM</name>
<keyword evidence="4 6" id="KW-0804">Transcription</keyword>
<keyword evidence="8" id="KW-1185">Reference proteome</keyword>
<evidence type="ECO:0000256" key="5">
    <source>
        <dbReference type="ARBA" id="ARBA00023242"/>
    </source>
</evidence>
<keyword evidence="3 6" id="KW-0805">Transcription regulation</keyword>
<dbReference type="AlphaFoldDB" id="A0A183B833"/>
<keyword evidence="6" id="KW-0010">Activator</keyword>
<evidence type="ECO:0000313" key="8">
    <source>
        <dbReference type="Proteomes" id="UP000272942"/>
    </source>
</evidence>
<reference evidence="9" key="1">
    <citation type="submission" date="2016-06" db="UniProtKB">
        <authorList>
            <consortium name="WormBaseParasite"/>
        </authorList>
    </citation>
    <scope>IDENTIFICATION</scope>
</reference>
<gene>
    <name evidence="6" type="primary">MED6</name>
    <name evidence="7" type="ORF">ECPE_LOCUS15368</name>
</gene>